<gene>
    <name evidence="10" type="ORF">ILEXP_LOCUS20822</name>
</gene>
<evidence type="ECO:0000259" key="9">
    <source>
        <dbReference type="SMART" id="SM00848"/>
    </source>
</evidence>
<keyword evidence="2" id="KW-0645">Protease</keyword>
<comment type="similarity">
    <text evidence="1">Belongs to the peptidase C1 family.</text>
</comment>
<proteinExistence type="inferred from homology"/>
<dbReference type="InterPro" id="IPR013128">
    <property type="entry name" value="Peptidase_C1A"/>
</dbReference>
<evidence type="ECO:0000313" key="11">
    <source>
        <dbReference type="Proteomes" id="UP001642360"/>
    </source>
</evidence>
<evidence type="ECO:0000256" key="4">
    <source>
        <dbReference type="ARBA" id="ARBA00022801"/>
    </source>
</evidence>
<dbReference type="SUPFAM" id="SSF54001">
    <property type="entry name" value="Cysteine proteinases"/>
    <property type="match status" value="2"/>
</dbReference>
<comment type="caution">
    <text evidence="10">The sequence shown here is derived from an EMBL/GenBank/DDBJ whole genome shotgun (WGS) entry which is preliminary data.</text>
</comment>
<evidence type="ECO:0000256" key="6">
    <source>
        <dbReference type="ARBA" id="ARBA00023157"/>
    </source>
</evidence>
<reference evidence="10 11" key="1">
    <citation type="submission" date="2024-02" db="EMBL/GenBank/DDBJ databases">
        <authorList>
            <person name="Vignale AGUSTIN F."/>
            <person name="Sosa J E."/>
            <person name="Modenutti C."/>
        </authorList>
    </citation>
    <scope>NUCLEOTIDE SEQUENCE [LARGE SCALE GENOMIC DNA]</scope>
</reference>
<dbReference type="InterPro" id="IPR025660">
    <property type="entry name" value="Pept_his_AS"/>
</dbReference>
<feature type="signal peptide" evidence="7">
    <location>
        <begin position="1"/>
        <end position="27"/>
    </location>
</feature>
<feature type="domain" description="Cathepsin propeptide inhibitor" evidence="9">
    <location>
        <begin position="172"/>
        <end position="229"/>
    </location>
</feature>
<evidence type="ECO:0000259" key="8">
    <source>
        <dbReference type="SMART" id="SM00645"/>
    </source>
</evidence>
<accession>A0ABC8S5V2</accession>
<feature type="domain" description="Peptidase C1A papain C-terminal" evidence="8">
    <location>
        <begin position="258"/>
        <end position="475"/>
    </location>
</feature>
<dbReference type="InterPro" id="IPR013201">
    <property type="entry name" value="Prot_inhib_I29"/>
</dbReference>
<dbReference type="PANTHER" id="PTHR12411">
    <property type="entry name" value="CYSTEINE PROTEASE FAMILY C1-RELATED"/>
    <property type="match status" value="1"/>
</dbReference>
<dbReference type="PROSITE" id="PS00640">
    <property type="entry name" value="THIOL_PROTEASE_ASN"/>
    <property type="match status" value="1"/>
</dbReference>
<keyword evidence="4" id="KW-0378">Hydrolase</keyword>
<feature type="chain" id="PRO_5044891607" evidence="7">
    <location>
        <begin position="28"/>
        <end position="476"/>
    </location>
</feature>
<protein>
    <submittedName>
        <fullName evidence="10">Uncharacterized protein</fullName>
    </submittedName>
</protein>
<dbReference type="GO" id="GO:0006508">
    <property type="term" value="P:proteolysis"/>
    <property type="evidence" value="ECO:0007669"/>
    <property type="project" value="UniProtKB-KW"/>
</dbReference>
<evidence type="ECO:0000256" key="5">
    <source>
        <dbReference type="ARBA" id="ARBA00022807"/>
    </source>
</evidence>
<evidence type="ECO:0000256" key="3">
    <source>
        <dbReference type="ARBA" id="ARBA00022729"/>
    </source>
</evidence>
<dbReference type="PRINTS" id="PR00705">
    <property type="entry name" value="PAPAIN"/>
</dbReference>
<dbReference type="SMART" id="SM00848">
    <property type="entry name" value="Inhibitor_I29"/>
    <property type="match status" value="2"/>
</dbReference>
<dbReference type="InterPro" id="IPR039417">
    <property type="entry name" value="Peptidase_C1A_papain-like"/>
</dbReference>
<dbReference type="SMART" id="SM00645">
    <property type="entry name" value="Pept_C1"/>
    <property type="match status" value="1"/>
</dbReference>
<keyword evidence="6" id="KW-1015">Disulfide bond</keyword>
<dbReference type="Pfam" id="PF08246">
    <property type="entry name" value="Inhibitor_I29"/>
    <property type="match status" value="2"/>
</dbReference>
<dbReference type="InterPro" id="IPR038765">
    <property type="entry name" value="Papain-like_cys_pep_sf"/>
</dbReference>
<dbReference type="GO" id="GO:0008234">
    <property type="term" value="F:cysteine-type peptidase activity"/>
    <property type="evidence" value="ECO:0007669"/>
    <property type="project" value="UniProtKB-KW"/>
</dbReference>
<dbReference type="CDD" id="cd02248">
    <property type="entry name" value="Peptidase_C1A"/>
    <property type="match status" value="1"/>
</dbReference>
<dbReference type="Gene3D" id="3.90.70.10">
    <property type="entry name" value="Cysteine proteinases"/>
    <property type="match status" value="2"/>
</dbReference>
<sequence length="476" mass="52630">MMASSLETKFIAAALIILGMWASQAASRTLPEASISERHEQWMAHYGRVYKNIAEKERRLMIFKENVEFIESFNSAGNRNYKLSINEFADQTNEEFKASRNGLKMPSNRKSLNTASFKYENVTAVPTSMDWRKKGAVTPIKDQGQCALIILGMWASQAASRTLPEASISERHEQWMAHYGRVYKNIAEKERRLMIFKENVEFIESFNSAGNRNYKLSNNEFADQTNEEFKASRNGLKMPSNRKSLKTTSFKYENVTAVPTSMDWRKKGAVTPIKDQGQCGSCWAFSTIAATEGITKLTTGKLISLSEQELVDCDIGGEDAGCEGGLMEDGFEFIVKNKGIATESTYPYKATDGTCNTKEEASHAAKIKGYENVPANSEKALLKAVVNQPISVSIDASGAAFQFYSSGVFTGDCGTDLDHGVTAVGYGTTADGTKYWLVKNSWGTSWGDEGYIMMQRDVKAKEGLCGIAMDSSYPTA</sequence>
<dbReference type="InterPro" id="IPR025661">
    <property type="entry name" value="Pept_asp_AS"/>
</dbReference>
<dbReference type="EMBL" id="CAUOFW020002280">
    <property type="protein sequence ID" value="CAK9152596.1"/>
    <property type="molecule type" value="Genomic_DNA"/>
</dbReference>
<dbReference type="FunFam" id="3.90.70.10:FF:000023">
    <property type="entry name" value="Senescence-specific cysteine protease SAG39"/>
    <property type="match status" value="1"/>
</dbReference>
<keyword evidence="11" id="KW-1185">Reference proteome</keyword>
<dbReference type="InterPro" id="IPR000169">
    <property type="entry name" value="Pept_cys_AS"/>
</dbReference>
<evidence type="ECO:0000256" key="2">
    <source>
        <dbReference type="ARBA" id="ARBA00022670"/>
    </source>
</evidence>
<feature type="domain" description="Cathepsin propeptide inhibitor" evidence="9">
    <location>
        <begin position="39"/>
        <end position="96"/>
    </location>
</feature>
<evidence type="ECO:0000256" key="7">
    <source>
        <dbReference type="SAM" id="SignalP"/>
    </source>
</evidence>
<dbReference type="PROSITE" id="PS00639">
    <property type="entry name" value="THIOL_PROTEASE_HIS"/>
    <property type="match status" value="1"/>
</dbReference>
<keyword evidence="5" id="KW-0788">Thiol protease</keyword>
<organism evidence="10 11">
    <name type="scientific">Ilex paraguariensis</name>
    <name type="common">yerba mate</name>
    <dbReference type="NCBI Taxonomy" id="185542"/>
    <lineage>
        <taxon>Eukaryota</taxon>
        <taxon>Viridiplantae</taxon>
        <taxon>Streptophyta</taxon>
        <taxon>Embryophyta</taxon>
        <taxon>Tracheophyta</taxon>
        <taxon>Spermatophyta</taxon>
        <taxon>Magnoliopsida</taxon>
        <taxon>eudicotyledons</taxon>
        <taxon>Gunneridae</taxon>
        <taxon>Pentapetalae</taxon>
        <taxon>asterids</taxon>
        <taxon>campanulids</taxon>
        <taxon>Aquifoliales</taxon>
        <taxon>Aquifoliaceae</taxon>
        <taxon>Ilex</taxon>
    </lineage>
</organism>
<dbReference type="PROSITE" id="PS00139">
    <property type="entry name" value="THIOL_PROTEASE_CYS"/>
    <property type="match status" value="1"/>
</dbReference>
<dbReference type="InterPro" id="IPR000668">
    <property type="entry name" value="Peptidase_C1A_C"/>
</dbReference>
<dbReference type="AlphaFoldDB" id="A0ABC8S5V2"/>
<dbReference type="Pfam" id="PF00112">
    <property type="entry name" value="Peptidase_C1"/>
    <property type="match status" value="2"/>
</dbReference>
<evidence type="ECO:0000256" key="1">
    <source>
        <dbReference type="ARBA" id="ARBA00008455"/>
    </source>
</evidence>
<dbReference type="Proteomes" id="UP001642360">
    <property type="component" value="Unassembled WGS sequence"/>
</dbReference>
<name>A0ABC8S5V2_9AQUA</name>
<evidence type="ECO:0000313" key="10">
    <source>
        <dbReference type="EMBL" id="CAK9152596.1"/>
    </source>
</evidence>
<keyword evidence="3 7" id="KW-0732">Signal</keyword>